<dbReference type="EMBL" id="JANIIK010000844">
    <property type="protein sequence ID" value="KAJ3582692.1"/>
    <property type="molecule type" value="Genomic_DNA"/>
</dbReference>
<evidence type="ECO:0000256" key="1">
    <source>
        <dbReference type="SAM" id="SignalP"/>
    </source>
</evidence>
<evidence type="ECO:0000313" key="3">
    <source>
        <dbReference type="Proteomes" id="UP001148018"/>
    </source>
</evidence>
<keyword evidence="1" id="KW-0732">Signal</keyword>
<reference evidence="2" key="1">
    <citation type="submission" date="2022-07" db="EMBL/GenBank/DDBJ databases">
        <title>Chromosome-level genome of Muraenolepis orangiensis.</title>
        <authorList>
            <person name="Kim J."/>
        </authorList>
    </citation>
    <scope>NUCLEOTIDE SEQUENCE</scope>
    <source>
        <strain evidence="2">KU_S4_2022</strain>
        <tissue evidence="2">Muscle</tissue>
    </source>
</reference>
<gene>
    <name evidence="2" type="ORF">NHX12_000346</name>
</gene>
<protein>
    <submittedName>
        <fullName evidence="2">Uncharacterized protein</fullName>
    </submittedName>
</protein>
<evidence type="ECO:0000313" key="2">
    <source>
        <dbReference type="EMBL" id="KAJ3582692.1"/>
    </source>
</evidence>
<accession>A0A9Q0D9W4</accession>
<name>A0A9Q0D9W4_9TELE</name>
<dbReference type="AlphaFoldDB" id="A0A9Q0D9W4"/>
<proteinExistence type="predicted"/>
<dbReference type="Proteomes" id="UP001148018">
    <property type="component" value="Unassembled WGS sequence"/>
</dbReference>
<organism evidence="2 3">
    <name type="scientific">Muraenolepis orangiensis</name>
    <name type="common">Patagonian moray cod</name>
    <dbReference type="NCBI Taxonomy" id="630683"/>
    <lineage>
        <taxon>Eukaryota</taxon>
        <taxon>Metazoa</taxon>
        <taxon>Chordata</taxon>
        <taxon>Craniata</taxon>
        <taxon>Vertebrata</taxon>
        <taxon>Euteleostomi</taxon>
        <taxon>Actinopterygii</taxon>
        <taxon>Neopterygii</taxon>
        <taxon>Teleostei</taxon>
        <taxon>Neoteleostei</taxon>
        <taxon>Acanthomorphata</taxon>
        <taxon>Zeiogadaria</taxon>
        <taxon>Gadariae</taxon>
        <taxon>Gadiformes</taxon>
        <taxon>Muraenolepidoidei</taxon>
        <taxon>Muraenolepididae</taxon>
        <taxon>Muraenolepis</taxon>
    </lineage>
</organism>
<feature type="signal peptide" evidence="1">
    <location>
        <begin position="1"/>
        <end position="17"/>
    </location>
</feature>
<feature type="chain" id="PRO_5040112533" evidence="1">
    <location>
        <begin position="18"/>
        <end position="107"/>
    </location>
</feature>
<comment type="caution">
    <text evidence="2">The sequence shown here is derived from an EMBL/GenBank/DDBJ whole genome shotgun (WGS) entry which is preliminary data.</text>
</comment>
<sequence length="107" mass="11166">MTLGVLYVLSLSRLSSELHQPPEGREWDLVKSRCTECTGWRMRPGLSFRGSVPGGAAVVHAGEGAAGEGVVGGRHGHGHHHALRVDGAPRGAAVVAVQRAALRGAEE</sequence>
<keyword evidence="3" id="KW-1185">Reference proteome</keyword>
<feature type="non-terminal residue" evidence="2">
    <location>
        <position position="107"/>
    </location>
</feature>